<evidence type="ECO:0000313" key="8">
    <source>
        <dbReference type="EMBL" id="SBV91659.1"/>
    </source>
</evidence>
<dbReference type="NCBIfam" id="TIGR00801">
    <property type="entry name" value="ncs2"/>
    <property type="match status" value="1"/>
</dbReference>
<evidence type="ECO:0000256" key="3">
    <source>
        <dbReference type="ARBA" id="ARBA00022448"/>
    </source>
</evidence>
<keyword evidence="4 7" id="KW-0812">Transmembrane</keyword>
<feature type="transmembrane region" description="Helical" evidence="7">
    <location>
        <begin position="375"/>
        <end position="391"/>
    </location>
</feature>
<dbReference type="GO" id="GO:0042907">
    <property type="term" value="F:xanthine transmembrane transporter activity"/>
    <property type="evidence" value="ECO:0007669"/>
    <property type="project" value="TreeGrafter"/>
</dbReference>
<comment type="similarity">
    <text evidence="2">Belongs to the nucleobase:cation symporter-2 (NCS2) (TC 2.A.40) family.</text>
</comment>
<comment type="subcellular location">
    <subcellularLocation>
        <location evidence="1">Membrane</location>
        <topology evidence="1">Multi-pass membrane protein</topology>
    </subcellularLocation>
</comment>
<accession>A0A212IWX5</accession>
<feature type="transmembrane region" description="Helical" evidence="7">
    <location>
        <begin position="231"/>
        <end position="249"/>
    </location>
</feature>
<name>A0A212IWX5_9DELT</name>
<dbReference type="EMBL" id="FLUQ01000001">
    <property type="protein sequence ID" value="SBV91659.1"/>
    <property type="molecule type" value="Genomic_DNA"/>
</dbReference>
<evidence type="ECO:0000256" key="1">
    <source>
        <dbReference type="ARBA" id="ARBA00004141"/>
    </source>
</evidence>
<feature type="transmembrane region" description="Helical" evidence="7">
    <location>
        <begin position="314"/>
        <end position="336"/>
    </location>
</feature>
<evidence type="ECO:0000256" key="5">
    <source>
        <dbReference type="ARBA" id="ARBA00022989"/>
    </source>
</evidence>
<dbReference type="PANTHER" id="PTHR42810">
    <property type="entry name" value="PURINE PERMEASE C1399.01C-RELATED"/>
    <property type="match status" value="1"/>
</dbReference>
<feature type="transmembrane region" description="Helical" evidence="7">
    <location>
        <begin position="397"/>
        <end position="415"/>
    </location>
</feature>
<dbReference type="AlphaFoldDB" id="A0A212IWX5"/>
<gene>
    <name evidence="8" type="primary">uraA</name>
    <name evidence="8" type="ORF">KL86DPRO_10229</name>
</gene>
<organism evidence="8">
    <name type="scientific">uncultured delta proteobacterium</name>
    <dbReference type="NCBI Taxonomy" id="34034"/>
    <lineage>
        <taxon>Bacteria</taxon>
        <taxon>Deltaproteobacteria</taxon>
        <taxon>environmental samples</taxon>
    </lineage>
</organism>
<evidence type="ECO:0000256" key="2">
    <source>
        <dbReference type="ARBA" id="ARBA00008821"/>
    </source>
</evidence>
<dbReference type="InterPro" id="IPR006042">
    <property type="entry name" value="Xan_ur_permease"/>
</dbReference>
<feature type="transmembrane region" description="Helical" evidence="7">
    <location>
        <begin position="191"/>
        <end position="211"/>
    </location>
</feature>
<evidence type="ECO:0000256" key="7">
    <source>
        <dbReference type="SAM" id="Phobius"/>
    </source>
</evidence>
<feature type="transmembrane region" description="Helical" evidence="7">
    <location>
        <begin position="159"/>
        <end position="184"/>
    </location>
</feature>
<sequence length="420" mass="43575">MSGQPINKYSLSSLDYAFSIRQCVVGAQMLFVAFGALVLVPMLTGLDPNVALFTAGAGTLAFQIVTRGKVPIFLASSFAFIAPIQYGMRTWGPGGTMCGIVAAGFLYFLVSALIRWKGLKSVYKLLPPIVTGPVIMVIGLSLSPSAVHMALGRTGDGAAVLFPVSVALPVALPALAATIIVSIYGKGFLRLVPILSGILVGYLAALVAGIVDFSVIDKAPWFGLPAFVRPTWNLQAAILFMLVGIAPIIEHVGNILAVGAVTGRNYAEDPGLHKTLLGDGIATSIAGLFGGPPNTTYAEVTGGITLVRAFNPAVLTWAAFTALALSFVTKLGAVLQTIPTPVMGGIMILLFGAISVVGMNLLVRAGEDLVLPRNMAIVAMVLVFGIGGMIFRAGDFTLEGIGLAGVTGIVLNLVLPNRPE</sequence>
<dbReference type="GO" id="GO:0005886">
    <property type="term" value="C:plasma membrane"/>
    <property type="evidence" value="ECO:0007669"/>
    <property type="project" value="UniProtKB-ARBA"/>
</dbReference>
<feature type="transmembrane region" description="Helical" evidence="7">
    <location>
        <begin position="126"/>
        <end position="147"/>
    </location>
</feature>
<feature type="transmembrane region" description="Helical" evidence="7">
    <location>
        <begin position="20"/>
        <end position="43"/>
    </location>
</feature>
<reference evidence="8" key="1">
    <citation type="submission" date="2016-04" db="EMBL/GenBank/DDBJ databases">
        <authorList>
            <person name="Evans L.H."/>
            <person name="Alamgir A."/>
            <person name="Owens N."/>
            <person name="Weber N.D."/>
            <person name="Virtaneva K."/>
            <person name="Barbian K."/>
            <person name="Babar A."/>
            <person name="Rosenke K."/>
        </authorList>
    </citation>
    <scope>NUCLEOTIDE SEQUENCE</scope>
    <source>
        <strain evidence="8">86</strain>
    </source>
</reference>
<protein>
    <submittedName>
        <fullName evidence="8">Putative uracil permease</fullName>
    </submittedName>
</protein>
<proteinExistence type="inferred from homology"/>
<feature type="transmembrane region" description="Helical" evidence="7">
    <location>
        <begin position="342"/>
        <end position="363"/>
    </location>
</feature>
<dbReference type="InterPro" id="IPR006043">
    <property type="entry name" value="NCS2"/>
</dbReference>
<evidence type="ECO:0000256" key="6">
    <source>
        <dbReference type="ARBA" id="ARBA00023136"/>
    </source>
</evidence>
<keyword evidence="6 7" id="KW-0472">Membrane</keyword>
<dbReference type="PANTHER" id="PTHR42810:SF2">
    <property type="entry name" value="PURINE PERMEASE C1399.01C-RELATED"/>
    <property type="match status" value="1"/>
</dbReference>
<keyword evidence="5 7" id="KW-1133">Transmembrane helix</keyword>
<evidence type="ECO:0000256" key="4">
    <source>
        <dbReference type="ARBA" id="ARBA00022692"/>
    </source>
</evidence>
<keyword evidence="3" id="KW-0813">Transport</keyword>
<dbReference type="PROSITE" id="PS01116">
    <property type="entry name" value="XANTH_URACIL_PERMASE"/>
    <property type="match status" value="1"/>
</dbReference>
<dbReference type="Pfam" id="PF00860">
    <property type="entry name" value="Xan_ur_permease"/>
    <property type="match status" value="1"/>
</dbReference>
<feature type="transmembrane region" description="Helical" evidence="7">
    <location>
        <begin position="94"/>
        <end position="114"/>
    </location>
</feature>